<evidence type="ECO:0000313" key="2">
    <source>
        <dbReference type="Proteomes" id="UP001279734"/>
    </source>
</evidence>
<accession>A0AAD3TN69</accession>
<organism evidence="1 2">
    <name type="scientific">Nepenthes gracilis</name>
    <name type="common">Slender pitcher plant</name>
    <dbReference type="NCBI Taxonomy" id="150966"/>
    <lineage>
        <taxon>Eukaryota</taxon>
        <taxon>Viridiplantae</taxon>
        <taxon>Streptophyta</taxon>
        <taxon>Embryophyta</taxon>
        <taxon>Tracheophyta</taxon>
        <taxon>Spermatophyta</taxon>
        <taxon>Magnoliopsida</taxon>
        <taxon>eudicotyledons</taxon>
        <taxon>Gunneridae</taxon>
        <taxon>Pentapetalae</taxon>
        <taxon>Caryophyllales</taxon>
        <taxon>Nepenthaceae</taxon>
        <taxon>Nepenthes</taxon>
    </lineage>
</organism>
<dbReference type="EMBL" id="BSYO01000095">
    <property type="protein sequence ID" value="GMH32123.1"/>
    <property type="molecule type" value="Genomic_DNA"/>
</dbReference>
<comment type="caution">
    <text evidence="1">The sequence shown here is derived from an EMBL/GenBank/DDBJ whole genome shotgun (WGS) entry which is preliminary data.</text>
</comment>
<gene>
    <name evidence="1" type="ORF">Nepgr_033967</name>
</gene>
<proteinExistence type="predicted"/>
<dbReference type="Proteomes" id="UP001279734">
    <property type="component" value="Unassembled WGS sequence"/>
</dbReference>
<keyword evidence="2" id="KW-1185">Reference proteome</keyword>
<dbReference type="AlphaFoldDB" id="A0AAD3TN69"/>
<protein>
    <submittedName>
        <fullName evidence="1">Uncharacterized protein</fullName>
    </submittedName>
</protein>
<reference evidence="1" key="1">
    <citation type="submission" date="2023-05" db="EMBL/GenBank/DDBJ databases">
        <title>Nepenthes gracilis genome sequencing.</title>
        <authorList>
            <person name="Fukushima K."/>
        </authorList>
    </citation>
    <scope>NUCLEOTIDE SEQUENCE</scope>
    <source>
        <strain evidence="1">SING2019-196</strain>
    </source>
</reference>
<name>A0AAD3TN69_NEPGR</name>
<sequence>MVLSRLEQDLSSMEVEATSPLRRHGSACSVPHFPLDFGPGCSSRTGLSGKPVFSGLLVRLRPESNPVFHPIWHIKPEQPSLMVALARLVGESLRSPGRRESSRRSGRGRPCGACFIRGSSEAHRGCLASAEERNLELEGR</sequence>
<evidence type="ECO:0000313" key="1">
    <source>
        <dbReference type="EMBL" id="GMH32123.1"/>
    </source>
</evidence>